<dbReference type="EMBL" id="CM044706">
    <property type="protein sequence ID" value="KAI5656103.1"/>
    <property type="molecule type" value="Genomic_DNA"/>
</dbReference>
<organism evidence="1 2">
    <name type="scientific">Catharanthus roseus</name>
    <name type="common">Madagascar periwinkle</name>
    <name type="synonym">Vinca rosea</name>
    <dbReference type="NCBI Taxonomy" id="4058"/>
    <lineage>
        <taxon>Eukaryota</taxon>
        <taxon>Viridiplantae</taxon>
        <taxon>Streptophyta</taxon>
        <taxon>Embryophyta</taxon>
        <taxon>Tracheophyta</taxon>
        <taxon>Spermatophyta</taxon>
        <taxon>Magnoliopsida</taxon>
        <taxon>eudicotyledons</taxon>
        <taxon>Gunneridae</taxon>
        <taxon>Pentapetalae</taxon>
        <taxon>asterids</taxon>
        <taxon>lamiids</taxon>
        <taxon>Gentianales</taxon>
        <taxon>Apocynaceae</taxon>
        <taxon>Rauvolfioideae</taxon>
        <taxon>Vinceae</taxon>
        <taxon>Catharanthinae</taxon>
        <taxon>Catharanthus</taxon>
    </lineage>
</organism>
<protein>
    <submittedName>
        <fullName evidence="1">Uncharacterized protein</fullName>
    </submittedName>
</protein>
<dbReference type="Proteomes" id="UP001060085">
    <property type="component" value="Linkage Group LG06"/>
</dbReference>
<evidence type="ECO:0000313" key="1">
    <source>
        <dbReference type="EMBL" id="KAI5656103.1"/>
    </source>
</evidence>
<comment type="caution">
    <text evidence="1">The sequence shown here is derived from an EMBL/GenBank/DDBJ whole genome shotgun (WGS) entry which is preliminary data.</text>
</comment>
<name>A0ACC0A7W6_CATRO</name>
<evidence type="ECO:0000313" key="2">
    <source>
        <dbReference type="Proteomes" id="UP001060085"/>
    </source>
</evidence>
<accession>A0ACC0A7W6</accession>
<reference evidence="2" key="1">
    <citation type="journal article" date="2023" name="Nat. Plants">
        <title>Single-cell RNA sequencing provides a high-resolution roadmap for understanding the multicellular compartmentation of specialized metabolism.</title>
        <authorList>
            <person name="Sun S."/>
            <person name="Shen X."/>
            <person name="Li Y."/>
            <person name="Li Y."/>
            <person name="Wang S."/>
            <person name="Li R."/>
            <person name="Zhang H."/>
            <person name="Shen G."/>
            <person name="Guo B."/>
            <person name="Wei J."/>
            <person name="Xu J."/>
            <person name="St-Pierre B."/>
            <person name="Chen S."/>
            <person name="Sun C."/>
        </authorList>
    </citation>
    <scope>NUCLEOTIDE SEQUENCE [LARGE SCALE GENOMIC DNA]</scope>
</reference>
<proteinExistence type="predicted"/>
<sequence>MSLCFCSIPTPRSDFRWLIPSPNRRLLQFQFPLKKLPNCSHGYMRALQNQDGVGTLSLDETLSVRNQPVIETEENEEDGSEVVPGVDNGAADTTVEDKIQSPPRRIERKKQVEEEDPDNRFKLRNGREVFEEKAYLVGVARKGDSEDSFGIEESLKELAQLADTAGLLVVGSTYQKLSNPNPRTYIGSGKVAEIKSAIQAFDVETVIFDDELSPGQLRNLEKVFGGDVRVSLAQMEYQLPRLTRMWTHLERQAGGQVKGMGEKQIEVDKRILRTQIGVLKKELESVRKHRKQYRNRRVSVPVPVVSLVGYTNAGKSTLLNQLTGANVLAEDRLFATLDPTTRRVQVKYTGRNLKMKNGKEFLLTDTVGFIQKLPTTLVAAFRATLEEISESSLMVHVVDISYQPLIIVAIYFSHPLAEQQIEAVENVLSELDATSIPKLMVWNKVDKAEHPEKIRLEAEKREDVICISALTGEGLDDFCNAVQEKLKETMVWIEALIPFDKGELLSTLHHVGMVERTEYVEDGTLVRAHVPLRFARLLTPMRQIQWHQSHYLRKPTFLAFQLLMASLGFAFPIAVIASLFLIQLQAFPASGFWPGYSGLFPEFYDFTCPQANEIVMSVLEKAIAEDPRMAASLLRLHFHDCFVQGCDASVLLDDSATVKSEKNAGPNKNSLRGFQVIDEIKAKLEQVCPHTVSCADILALAARDSIVLSGGPHWEVPLGRRDSKTASLKKANSNIPAPNSTIQSLVTAFNRQGLNEEDLVALSGERMYDSFAVNAAGGHTIGAARCVSFRQRLYNQDGNNRPDETIEKNYYNDLKSVCPKTGGDNNISPLDIASPVRFDNTYFKLILLGKGLLTSDQVLMTGKEAKTMELVKSYAEDEALFFHQFAKSMVNMGNISPLIGSQDRLMPSSIMGKHSTAGLKRWPLIIAVMLTVSTVILFFIRASYDSCDSRHYGDNASTNRISMTTSEIGAEESPLSFMKSKLVLLVSHELSLSGGPLLLMELAFLLRQVDTEVVWITNQKPAEPDEVVYSLEQKMLEKGVKVFLAKGQEAIDTALKSDMIILNTAVAGKWLDAVLKENVSHVLPKVLWWIHEMRGHYFKLEYVKHLPFVAGAMIDSHATAEYWRNRTRERLGNTYMDYVQLKWFLPCCTFFNPILSSTDLTVSYLIFDLSNSQYYRIKMPETYVVHLGNSNDLMKVAEDSIARNVLREFVRESLGVRKEDLVFAVINSVSRGKGQDLFLRAFYQSLQLIQEKKLQVPSIHAAIVGSDMNKQTKFETELRQFVAENKLQGLVHFVNKTLTVSPYLASIDVLVQNSQARGECFGRISIEAMAFQLPVLGTAAGGTMEIVVNGTTGWLHPAGKEGVTRLAENIVKLATDAEMRLTMGNKGYERVKETFLEKHMSHKIAIVLKDVLQKSKNTV</sequence>
<gene>
    <name evidence="1" type="ORF">M9H77_24896</name>
</gene>
<keyword evidence="2" id="KW-1185">Reference proteome</keyword>